<dbReference type="SUPFAM" id="SSF49785">
    <property type="entry name" value="Galactose-binding domain-like"/>
    <property type="match status" value="1"/>
</dbReference>
<dbReference type="PANTHER" id="PTHR42732">
    <property type="entry name" value="BETA-GALACTOSIDASE"/>
    <property type="match status" value="1"/>
</dbReference>
<feature type="domain" description="Glycoside hydrolase family 2 catalytic" evidence="4">
    <location>
        <begin position="300"/>
        <end position="592"/>
    </location>
</feature>
<dbReference type="SUPFAM" id="SSF51445">
    <property type="entry name" value="(Trans)glycosidases"/>
    <property type="match status" value="1"/>
</dbReference>
<evidence type="ECO:0000259" key="5">
    <source>
        <dbReference type="Pfam" id="PF02837"/>
    </source>
</evidence>
<dbReference type="InterPro" id="IPR051913">
    <property type="entry name" value="GH2_Domain-Containing"/>
</dbReference>
<evidence type="ECO:0000256" key="3">
    <source>
        <dbReference type="ARBA" id="ARBA00023295"/>
    </source>
</evidence>
<evidence type="ECO:0000259" key="4">
    <source>
        <dbReference type="Pfam" id="PF02836"/>
    </source>
</evidence>
<dbReference type="Pfam" id="PF02837">
    <property type="entry name" value="Glyco_hydro_2_N"/>
    <property type="match status" value="1"/>
</dbReference>
<accession>A0A212ISP8</accession>
<dbReference type="EMBL" id="FLUA01000083">
    <property type="protein sequence ID" value="SBV69729.1"/>
    <property type="molecule type" value="Genomic_DNA"/>
</dbReference>
<dbReference type="Pfam" id="PF02836">
    <property type="entry name" value="Glyco_hydro_2_C"/>
    <property type="match status" value="1"/>
</dbReference>
<evidence type="ECO:0000256" key="2">
    <source>
        <dbReference type="ARBA" id="ARBA00022801"/>
    </source>
</evidence>
<gene>
    <name evidence="6" type="ORF">KL86CIT2_800041</name>
</gene>
<dbReference type="InterPro" id="IPR006101">
    <property type="entry name" value="Glyco_hydro_2"/>
</dbReference>
<dbReference type="PANTHER" id="PTHR42732:SF1">
    <property type="entry name" value="BETA-MANNOSIDASE"/>
    <property type="match status" value="1"/>
</dbReference>
<dbReference type="Gene3D" id="3.20.20.80">
    <property type="entry name" value="Glycosidases"/>
    <property type="match status" value="1"/>
</dbReference>
<proteinExistence type="inferred from homology"/>
<protein>
    <submittedName>
        <fullName evidence="6">Glycosyl hydrolase family 2, sugar binding domain protein</fullName>
    </submittedName>
</protein>
<dbReference type="PRINTS" id="PR00132">
    <property type="entry name" value="GLHYDRLASE2"/>
</dbReference>
<keyword evidence="2 6" id="KW-0378">Hydrolase</keyword>
<evidence type="ECO:0000313" key="6">
    <source>
        <dbReference type="EMBL" id="SBV69729.1"/>
    </source>
</evidence>
<dbReference type="InterPro" id="IPR006104">
    <property type="entry name" value="Glyco_hydro_2_N"/>
</dbReference>
<reference evidence="6" key="1">
    <citation type="submission" date="2016-04" db="EMBL/GenBank/DDBJ databases">
        <authorList>
            <person name="Evans L.H."/>
            <person name="Alamgir A."/>
            <person name="Owens N."/>
            <person name="Weber N.D."/>
            <person name="Virtaneva K."/>
            <person name="Barbian K."/>
            <person name="Babar A."/>
            <person name="Rosenke K."/>
        </authorList>
    </citation>
    <scope>NUCLEOTIDE SEQUENCE</scope>
    <source>
        <strain evidence="6">86-2</strain>
    </source>
</reference>
<dbReference type="InterPro" id="IPR006103">
    <property type="entry name" value="Glyco_hydro_2_cat"/>
</dbReference>
<dbReference type="Gene3D" id="2.60.40.10">
    <property type="entry name" value="Immunoglobulins"/>
    <property type="match status" value="1"/>
</dbReference>
<dbReference type="Gene3D" id="2.60.120.260">
    <property type="entry name" value="Galactose-binding domain-like"/>
    <property type="match status" value="1"/>
</dbReference>
<name>A0A212ISP8_9ENTR</name>
<dbReference type="RefSeq" id="WP_054177283.1">
    <property type="nucleotide sequence ID" value="NZ_LT598673.1"/>
</dbReference>
<dbReference type="InterPro" id="IPR017853">
    <property type="entry name" value="GH"/>
</dbReference>
<dbReference type="AlphaFoldDB" id="A0A212ISP8"/>
<feature type="domain" description="Glycosyl hydrolases family 2 sugar binding" evidence="5">
    <location>
        <begin position="43"/>
        <end position="207"/>
    </location>
</feature>
<sequence length="601" mass="69469">MLEKSDLADNAVECLHNEHYDRAYNVQNLNYRTLIFSGGRQRESLAGDWHFTLDLHDTGLRQKWFLMQKQDAETRKDPYDYDPYSGQTVPVPSCWQMLKDKWFYYEGSAWYTREIEYAKRDPDERVFLRIGAANYDCKIFLNHEFIGNHYGGSTPFCAELSANLKAGNNVLMICVNNTRTTDRLPLRNNDWFNYGGIYREIELIRTPRSYIHDLFIYLVPDGNYNRIAARVAVDGPAADVTLMIPELGINQILPVVDGQAEVILSVSPELWSPENPKRYKVRAMLGRDSVEDDVGFRQIEVVGTDIRLNGKSIYLRGVNCHEDDLFMGKVTSEDDIRQRFRDAKALNCNYMRLAHYPHHELAARIADEEGIMLWEEIPNYWAVDFTNLSTQRDAHNQLMELILRDRNRASVIIWSVGNENADTDERLSFMTSLVNAARDADPSRLISAACLVNHAKMKIEDRLTEYLDIIGLNEYYGWYEENFDDLIVLGKNSSPTKPVVITETGAEGVLSEDAPKTGPFSEQYMADVYRKQTEYLPKLTYVRGFTPWLLYDYRTERRQNPWQQGFNCKGLITADKKTRKAAFYVLRDFYENLNKAGSSSD</sequence>
<dbReference type="InterPro" id="IPR036156">
    <property type="entry name" value="Beta-gal/glucu_dom_sf"/>
</dbReference>
<dbReference type="InterPro" id="IPR023232">
    <property type="entry name" value="Glyco_hydro_2_AS"/>
</dbReference>
<dbReference type="SUPFAM" id="SSF49303">
    <property type="entry name" value="beta-Galactosidase/glucuronidase domain"/>
    <property type="match status" value="1"/>
</dbReference>
<dbReference type="InterPro" id="IPR008979">
    <property type="entry name" value="Galactose-bd-like_sf"/>
</dbReference>
<comment type="similarity">
    <text evidence="1">Belongs to the glycosyl hydrolase 2 family.</text>
</comment>
<keyword evidence="3" id="KW-0326">Glycosidase</keyword>
<dbReference type="InterPro" id="IPR013783">
    <property type="entry name" value="Ig-like_fold"/>
</dbReference>
<dbReference type="GO" id="GO:0004553">
    <property type="term" value="F:hydrolase activity, hydrolyzing O-glycosyl compounds"/>
    <property type="evidence" value="ECO:0007669"/>
    <property type="project" value="InterPro"/>
</dbReference>
<dbReference type="PROSITE" id="PS00608">
    <property type="entry name" value="GLYCOSYL_HYDROL_F2_2"/>
    <property type="match status" value="1"/>
</dbReference>
<evidence type="ECO:0000256" key="1">
    <source>
        <dbReference type="ARBA" id="ARBA00007401"/>
    </source>
</evidence>
<dbReference type="GO" id="GO:0005975">
    <property type="term" value="P:carbohydrate metabolic process"/>
    <property type="evidence" value="ECO:0007669"/>
    <property type="project" value="InterPro"/>
</dbReference>
<organism evidence="6">
    <name type="scientific">uncultured Citrobacter sp</name>
    <dbReference type="NCBI Taxonomy" id="200446"/>
    <lineage>
        <taxon>Bacteria</taxon>
        <taxon>Pseudomonadati</taxon>
        <taxon>Pseudomonadota</taxon>
        <taxon>Gammaproteobacteria</taxon>
        <taxon>Enterobacterales</taxon>
        <taxon>Enterobacteriaceae</taxon>
        <taxon>Citrobacter</taxon>
        <taxon>environmental samples</taxon>
    </lineage>
</organism>